<dbReference type="AlphaFoldDB" id="A0A0F8WPW1"/>
<protein>
    <submittedName>
        <fullName evidence="1">Uncharacterized protein</fullName>
    </submittedName>
</protein>
<proteinExistence type="predicted"/>
<accession>A0A0F8WPW1</accession>
<reference evidence="1" key="1">
    <citation type="journal article" date="2015" name="Nature">
        <title>Complex archaea that bridge the gap between prokaryotes and eukaryotes.</title>
        <authorList>
            <person name="Spang A."/>
            <person name="Saw J.H."/>
            <person name="Jorgensen S.L."/>
            <person name="Zaremba-Niedzwiedzka K."/>
            <person name="Martijn J."/>
            <person name="Lind A.E."/>
            <person name="van Eijk R."/>
            <person name="Schleper C."/>
            <person name="Guy L."/>
            <person name="Ettema T.J."/>
        </authorList>
    </citation>
    <scope>NUCLEOTIDE SEQUENCE</scope>
</reference>
<organism evidence="1">
    <name type="scientific">marine sediment metagenome</name>
    <dbReference type="NCBI Taxonomy" id="412755"/>
    <lineage>
        <taxon>unclassified sequences</taxon>
        <taxon>metagenomes</taxon>
        <taxon>ecological metagenomes</taxon>
    </lineage>
</organism>
<name>A0A0F8WPW1_9ZZZZ</name>
<feature type="non-terminal residue" evidence="1">
    <location>
        <position position="1"/>
    </location>
</feature>
<comment type="caution">
    <text evidence="1">The sequence shown here is derived from an EMBL/GenBank/DDBJ whole genome shotgun (WGS) entry which is preliminary data.</text>
</comment>
<sequence length="168" mass="18816">VPSAADSSTSPSRDIFISIIVIPLFDDHYVEGLIQLGDSFLDDHVLRRIQLGPFHKNNNLVWACRAVMWQLYCSQSSFGVGQIPCLSLQFGLSQALNRKRVLAVRRIRDQYGEPYSTVVFTLYGAAPVRISSSYVSRCVSYSNGSSFPFNDTNELVIAGDNNKLTFYH</sequence>
<dbReference type="EMBL" id="LAZR01063727">
    <property type="protein sequence ID" value="KKK58942.1"/>
    <property type="molecule type" value="Genomic_DNA"/>
</dbReference>
<evidence type="ECO:0000313" key="1">
    <source>
        <dbReference type="EMBL" id="KKK58942.1"/>
    </source>
</evidence>
<gene>
    <name evidence="1" type="ORF">LCGC14_3039370</name>
</gene>